<feature type="domain" description="CobW/HypB/UreG nucleotide-binding" evidence="1">
    <location>
        <begin position="5"/>
        <end position="68"/>
    </location>
</feature>
<dbReference type="PANTHER" id="PTHR13748:SF46">
    <property type="entry name" value="ZINC CHAPERONE YEIR"/>
    <property type="match status" value="1"/>
</dbReference>
<evidence type="ECO:0000259" key="1">
    <source>
        <dbReference type="Pfam" id="PF02492"/>
    </source>
</evidence>
<name>A0AAD1CJ89_PHODP</name>
<evidence type="ECO:0000313" key="2">
    <source>
        <dbReference type="EMBL" id="BAX55546.1"/>
    </source>
</evidence>
<evidence type="ECO:0000313" key="3">
    <source>
        <dbReference type="Proteomes" id="UP000218676"/>
    </source>
</evidence>
<sequence length="78" mass="8456">MKRIPTNIITGFLGAGKTTAILSLLARKSENEKWAVLINEFGNVGVDGAMMEQQGAIIKEVPGGLSCFRFFRILMPSA</sequence>
<dbReference type="InterPro" id="IPR027417">
    <property type="entry name" value="P-loop_NTPase"/>
</dbReference>
<accession>A0AAD1CJ89</accession>
<dbReference type="Gene3D" id="3.40.50.300">
    <property type="entry name" value="P-loop containing nucleotide triphosphate hydrolases"/>
    <property type="match status" value="1"/>
</dbReference>
<dbReference type="InterPro" id="IPR051316">
    <property type="entry name" value="Zinc-reg_GTPase_activator"/>
</dbReference>
<gene>
    <name evidence="2" type="ORF">PDPUS_2_00960</name>
</gene>
<dbReference type="Pfam" id="PF02492">
    <property type="entry name" value="cobW"/>
    <property type="match status" value="1"/>
</dbReference>
<dbReference type="InterPro" id="IPR003495">
    <property type="entry name" value="CobW/HypB/UreG_nucleotide-bd"/>
</dbReference>
<dbReference type="PANTHER" id="PTHR13748">
    <property type="entry name" value="COBW-RELATED"/>
    <property type="match status" value="1"/>
</dbReference>
<dbReference type="EMBL" id="AP018046">
    <property type="protein sequence ID" value="BAX55546.1"/>
    <property type="molecule type" value="Genomic_DNA"/>
</dbReference>
<reference evidence="3" key="1">
    <citation type="submission" date="2017-05" db="EMBL/GenBank/DDBJ databases">
        <title>Whole genome sequence of fish pathogenic bacteria, Photobacterium damselae subsp. piscicida, strain 91-197, isolated from hybrid striped bass (Morone sp.) in USA.</title>
        <authorList>
            <person name="Teru Y."/>
            <person name="Hikima J."/>
            <person name="Kono T."/>
            <person name="Sakai M."/>
            <person name="Takano T."/>
            <person name="Hawke J.P."/>
            <person name="Takeyama H."/>
            <person name="Aoki T."/>
        </authorList>
    </citation>
    <scope>NUCLEOTIDE SEQUENCE [LARGE SCALE GENOMIC DNA]</scope>
    <source>
        <strain evidence="3">91-197</strain>
    </source>
</reference>
<dbReference type="SUPFAM" id="SSF52540">
    <property type="entry name" value="P-loop containing nucleoside triphosphate hydrolases"/>
    <property type="match status" value="1"/>
</dbReference>
<dbReference type="Proteomes" id="UP000218676">
    <property type="component" value="Chromosome 2"/>
</dbReference>
<protein>
    <submittedName>
        <fullName evidence="2">Metal chaperone YciC</fullName>
    </submittedName>
</protein>
<dbReference type="GO" id="GO:0005737">
    <property type="term" value="C:cytoplasm"/>
    <property type="evidence" value="ECO:0007669"/>
    <property type="project" value="TreeGrafter"/>
</dbReference>
<organism evidence="2 3">
    <name type="scientific">Photobacterium damsela subsp. piscicida</name>
    <name type="common">Pasteurella piscicida</name>
    <dbReference type="NCBI Taxonomy" id="38294"/>
    <lineage>
        <taxon>Bacteria</taxon>
        <taxon>Pseudomonadati</taxon>
        <taxon>Pseudomonadota</taxon>
        <taxon>Gammaproteobacteria</taxon>
        <taxon>Vibrionales</taxon>
        <taxon>Vibrionaceae</taxon>
        <taxon>Photobacterium</taxon>
    </lineage>
</organism>
<dbReference type="AlphaFoldDB" id="A0AAD1CJ89"/>
<proteinExistence type="predicted"/>